<dbReference type="Gene3D" id="3.20.20.80">
    <property type="entry name" value="Glycosidases"/>
    <property type="match status" value="1"/>
</dbReference>
<feature type="binding site" evidence="10">
    <location>
        <position position="304"/>
    </location>
    <ligand>
        <name>substrate</name>
    </ligand>
</feature>
<dbReference type="PRINTS" id="PR00131">
    <property type="entry name" value="GLHYDRLASE1"/>
</dbReference>
<evidence type="ECO:0000256" key="7">
    <source>
        <dbReference type="ARBA" id="ARBA00023295"/>
    </source>
</evidence>
<dbReference type="GO" id="GO:0008422">
    <property type="term" value="F:beta-glucosidase activity"/>
    <property type="evidence" value="ECO:0007669"/>
    <property type="project" value="UniProtKB-EC"/>
</dbReference>
<protein>
    <recommendedName>
        <fullName evidence="3 12">Beta-glucosidase</fullName>
        <ecNumber evidence="3 12">3.2.1.21</ecNumber>
    </recommendedName>
</protein>
<evidence type="ECO:0000313" key="13">
    <source>
        <dbReference type="EMBL" id="TQL63854.1"/>
    </source>
</evidence>
<feature type="active site" description="Nucleophile" evidence="9 11">
    <location>
        <position position="382"/>
    </location>
</feature>
<sequence>MTVYRFPENFLWGAATASYQVEGAAHIDGRKPSIWDTFSAIPGAVMNGDNGDIACDQYHRYPEDVALMRDLAIGAYRFSVSWARVRPDGASGPGGVNRSGLDYYSRLVDELLSNDIEPWLTLYHWDLPQALEDRGGWTNRDIVQRFVEFSLTVHDALGDRVRSWTTLNEPWCSAFLGYTGGVHAPGRMDGTAGLVAAHHLLLGHGEVTRELRRAAPDANLGITLNFTVADPADPSDPADLNATRLFDAQFNRLFLDPLFRGEYPADLLADLRTAGRHTEFEAAIKDGDLETISTPIDSLGVNYYHGELVSARPDPNGISNEAPVERPVKSPFVLNEDLHVHMRDLPRTDQNWEIQPEGLTRLLTRLHREYLAGSSVLMYITENGAAFDDVMAADGRVNDTKRLEFIRSHLIATHAAIEQGAPVVGYFAWSLLDNFEWAWGYAKRFGIVYVDFDTQVRTVKASGRWYAETSAANAVTST</sequence>
<dbReference type="GO" id="GO:0005829">
    <property type="term" value="C:cytosol"/>
    <property type="evidence" value="ECO:0007669"/>
    <property type="project" value="TreeGrafter"/>
</dbReference>
<dbReference type="Proteomes" id="UP000315389">
    <property type="component" value="Unassembled WGS sequence"/>
</dbReference>
<keyword evidence="5" id="KW-0136">Cellulose degradation</keyword>
<feature type="binding site" evidence="10">
    <location>
        <begin position="436"/>
        <end position="437"/>
    </location>
    <ligand>
        <name>substrate</name>
    </ligand>
</feature>
<dbReference type="InterPro" id="IPR017853">
    <property type="entry name" value="GH"/>
</dbReference>
<reference evidence="13 14" key="1">
    <citation type="submission" date="2019-06" db="EMBL/GenBank/DDBJ databases">
        <title>Sequencing the genomes of 1000 actinobacteria strains.</title>
        <authorList>
            <person name="Klenk H.-P."/>
        </authorList>
    </citation>
    <scope>NUCLEOTIDE SEQUENCE [LARGE SCALE GENOMIC DNA]</scope>
    <source>
        <strain evidence="13 14">DSM 4813</strain>
    </source>
</reference>
<comment type="catalytic activity">
    <reaction evidence="1 12">
        <text>Hydrolysis of terminal, non-reducing beta-D-glucosyl residues with release of beta-D-glucose.</text>
        <dbReference type="EC" id="3.2.1.21"/>
    </reaction>
</comment>
<feature type="binding site" evidence="10">
    <location>
        <position position="124"/>
    </location>
    <ligand>
        <name>substrate</name>
    </ligand>
</feature>
<name>A0A542ZU19_RARFA</name>
<keyword evidence="7 12" id="KW-0326">Glycosidase</keyword>
<feature type="binding site" evidence="10">
    <location>
        <position position="429"/>
    </location>
    <ligand>
        <name>substrate</name>
    </ligand>
</feature>
<evidence type="ECO:0000256" key="5">
    <source>
        <dbReference type="ARBA" id="ARBA00023001"/>
    </source>
</evidence>
<dbReference type="OrthoDB" id="9765195at2"/>
<keyword evidence="4 12" id="KW-0378">Hydrolase</keyword>
<evidence type="ECO:0000256" key="3">
    <source>
        <dbReference type="ARBA" id="ARBA00012744"/>
    </source>
</evidence>
<keyword evidence="8" id="KW-0624">Polysaccharide degradation</keyword>
<evidence type="ECO:0000256" key="8">
    <source>
        <dbReference type="ARBA" id="ARBA00023326"/>
    </source>
</evidence>
<dbReference type="InterPro" id="IPR033132">
    <property type="entry name" value="GH_1_N_CS"/>
</dbReference>
<feature type="binding site" evidence="10">
    <location>
        <position position="20"/>
    </location>
    <ligand>
        <name>substrate</name>
    </ligand>
</feature>
<evidence type="ECO:0000313" key="14">
    <source>
        <dbReference type="Proteomes" id="UP000315389"/>
    </source>
</evidence>
<accession>A0A542ZU19</accession>
<dbReference type="NCBIfam" id="TIGR03356">
    <property type="entry name" value="BGL"/>
    <property type="match status" value="1"/>
</dbReference>
<comment type="caution">
    <text evidence="13">The sequence shown here is derived from an EMBL/GenBank/DDBJ whole genome shotgun (WGS) entry which is preliminary data.</text>
</comment>
<dbReference type="PROSITE" id="PS00572">
    <property type="entry name" value="GLYCOSYL_HYDROL_F1_1"/>
    <property type="match status" value="1"/>
</dbReference>
<dbReference type="GO" id="GO:0030245">
    <property type="term" value="P:cellulose catabolic process"/>
    <property type="evidence" value="ECO:0007669"/>
    <property type="project" value="UniProtKB-KW"/>
</dbReference>
<dbReference type="InterPro" id="IPR018120">
    <property type="entry name" value="Glyco_hydro_1_AS"/>
</dbReference>
<feature type="binding site" evidence="10">
    <location>
        <position position="168"/>
    </location>
    <ligand>
        <name>substrate</name>
    </ligand>
</feature>
<dbReference type="AlphaFoldDB" id="A0A542ZU19"/>
<feature type="active site" description="Proton donor" evidence="9">
    <location>
        <position position="169"/>
    </location>
</feature>
<dbReference type="EC" id="3.2.1.21" evidence="3 12"/>
<dbReference type="InterPro" id="IPR017736">
    <property type="entry name" value="Glyco_hydro_1_beta-glucosidase"/>
</dbReference>
<dbReference type="SUPFAM" id="SSF51445">
    <property type="entry name" value="(Trans)glycosidases"/>
    <property type="match status" value="1"/>
</dbReference>
<evidence type="ECO:0000256" key="1">
    <source>
        <dbReference type="ARBA" id="ARBA00000448"/>
    </source>
</evidence>
<evidence type="ECO:0000256" key="10">
    <source>
        <dbReference type="PIRSR" id="PIRSR617736-2"/>
    </source>
</evidence>
<dbReference type="PROSITE" id="PS00653">
    <property type="entry name" value="GLYCOSYL_HYDROL_F1_2"/>
    <property type="match status" value="1"/>
</dbReference>
<gene>
    <name evidence="13" type="ORF">FB461_0333</name>
</gene>
<evidence type="ECO:0000256" key="2">
    <source>
        <dbReference type="ARBA" id="ARBA00010838"/>
    </source>
</evidence>
<dbReference type="PANTHER" id="PTHR10353">
    <property type="entry name" value="GLYCOSYL HYDROLASE"/>
    <property type="match status" value="1"/>
</dbReference>
<keyword evidence="6" id="KW-0119">Carbohydrate metabolism</keyword>
<dbReference type="EMBL" id="VFOS01000001">
    <property type="protein sequence ID" value="TQL63854.1"/>
    <property type="molecule type" value="Genomic_DNA"/>
</dbReference>
<evidence type="ECO:0000256" key="4">
    <source>
        <dbReference type="ARBA" id="ARBA00022801"/>
    </source>
</evidence>
<dbReference type="Pfam" id="PF00232">
    <property type="entry name" value="Glyco_hydro_1"/>
    <property type="match status" value="1"/>
</dbReference>
<evidence type="ECO:0000256" key="9">
    <source>
        <dbReference type="PIRSR" id="PIRSR617736-1"/>
    </source>
</evidence>
<keyword evidence="14" id="KW-1185">Reference proteome</keyword>
<dbReference type="PANTHER" id="PTHR10353:SF36">
    <property type="entry name" value="LP05116P"/>
    <property type="match status" value="1"/>
</dbReference>
<dbReference type="RefSeq" id="WP_142118336.1">
    <property type="nucleotide sequence ID" value="NZ_BAAASV010000002.1"/>
</dbReference>
<dbReference type="FunFam" id="3.20.20.80:FF:000004">
    <property type="entry name" value="Beta-glucosidase 6-phospho-beta-glucosidase"/>
    <property type="match status" value="1"/>
</dbReference>
<comment type="similarity">
    <text evidence="2 12">Belongs to the glycosyl hydrolase 1 family.</text>
</comment>
<evidence type="ECO:0000256" key="6">
    <source>
        <dbReference type="ARBA" id="ARBA00023277"/>
    </source>
</evidence>
<dbReference type="InterPro" id="IPR001360">
    <property type="entry name" value="Glyco_hydro_1"/>
</dbReference>
<evidence type="ECO:0000256" key="11">
    <source>
        <dbReference type="PROSITE-ProRule" id="PRU10055"/>
    </source>
</evidence>
<organism evidence="13 14">
    <name type="scientific">Rarobacter faecitabidus</name>
    <dbReference type="NCBI Taxonomy" id="13243"/>
    <lineage>
        <taxon>Bacteria</taxon>
        <taxon>Bacillati</taxon>
        <taxon>Actinomycetota</taxon>
        <taxon>Actinomycetes</taxon>
        <taxon>Micrococcales</taxon>
        <taxon>Rarobacteraceae</taxon>
        <taxon>Rarobacter</taxon>
    </lineage>
</organism>
<evidence type="ECO:0000256" key="12">
    <source>
        <dbReference type="RuleBase" id="RU361175"/>
    </source>
</evidence>
<proteinExistence type="inferred from homology"/>